<evidence type="ECO:0000256" key="7">
    <source>
        <dbReference type="ARBA" id="ARBA00023136"/>
    </source>
</evidence>
<dbReference type="PRINTS" id="PR01638">
    <property type="entry name" value="MHCCLASSI"/>
</dbReference>
<dbReference type="GO" id="GO:0005615">
    <property type="term" value="C:extracellular space"/>
    <property type="evidence" value="ECO:0007669"/>
    <property type="project" value="TreeGrafter"/>
</dbReference>
<evidence type="ECO:0000256" key="1">
    <source>
        <dbReference type="ARBA" id="ARBA00004479"/>
    </source>
</evidence>
<dbReference type="InterPro" id="IPR011161">
    <property type="entry name" value="MHC_I-like_Ag-recog"/>
</dbReference>
<dbReference type="Pfam" id="PF00129">
    <property type="entry name" value="MHC_I"/>
    <property type="match status" value="1"/>
</dbReference>
<keyword evidence="13" id="KW-1185">Reference proteome</keyword>
<dbReference type="SUPFAM" id="SSF54452">
    <property type="entry name" value="MHC antigen-recognition domain"/>
    <property type="match status" value="1"/>
</dbReference>
<reference evidence="12 13" key="1">
    <citation type="submission" date="2019-09" db="EMBL/GenBank/DDBJ databases">
        <title>Bird 10,000 Genomes (B10K) Project - Family phase.</title>
        <authorList>
            <person name="Zhang G."/>
        </authorList>
    </citation>
    <scope>NUCLEOTIDE SEQUENCE [LARGE SCALE GENOMIC DNA]</scope>
    <source>
        <strain evidence="12">B10K-CU-031-20</strain>
    </source>
</reference>
<keyword evidence="8" id="KW-1015">Disulfide bond</keyword>
<proteinExistence type="inferred from homology"/>
<dbReference type="AlphaFoldDB" id="A0A7K8R8M9"/>
<accession>A0A7K8R8M9</accession>
<evidence type="ECO:0000256" key="8">
    <source>
        <dbReference type="ARBA" id="ARBA00023157"/>
    </source>
</evidence>
<dbReference type="PANTHER" id="PTHR16675:SF242">
    <property type="entry name" value="MAJOR HISTOCOMPATIBILITY COMPLEX CLASS I-RELATED GENE PROTEIN"/>
    <property type="match status" value="1"/>
</dbReference>
<evidence type="ECO:0000256" key="9">
    <source>
        <dbReference type="ARBA" id="ARBA00023180"/>
    </source>
</evidence>
<dbReference type="InterPro" id="IPR001039">
    <property type="entry name" value="MHC_I_a_a1/a2"/>
</dbReference>
<keyword evidence="5" id="KW-0391">Immunity</keyword>
<dbReference type="EMBL" id="VWYW01004025">
    <property type="protein sequence ID" value="NXF14233.1"/>
    <property type="molecule type" value="Genomic_DNA"/>
</dbReference>
<evidence type="ECO:0000259" key="11">
    <source>
        <dbReference type="Pfam" id="PF00129"/>
    </source>
</evidence>
<feature type="domain" description="MHC class I-like antigen recognition-like" evidence="11">
    <location>
        <begin position="3"/>
        <end position="178"/>
    </location>
</feature>
<keyword evidence="4" id="KW-0732">Signal</keyword>
<comment type="similarity">
    <text evidence="10">Belongs to the MHC class I family.</text>
</comment>
<dbReference type="GO" id="GO:0002474">
    <property type="term" value="P:antigen processing and presentation of peptide antigen via MHC class I"/>
    <property type="evidence" value="ECO:0007669"/>
    <property type="project" value="UniProtKB-KW"/>
</dbReference>
<evidence type="ECO:0000256" key="10">
    <source>
        <dbReference type="RuleBase" id="RU004439"/>
    </source>
</evidence>
<keyword evidence="6" id="KW-1133">Transmembrane helix</keyword>
<comment type="subcellular location">
    <subcellularLocation>
        <location evidence="1">Membrane</location>
        <topology evidence="1">Single-pass type I membrane protein</topology>
    </subcellularLocation>
</comment>
<keyword evidence="7" id="KW-0472">Membrane</keyword>
<comment type="caution">
    <text evidence="12">The sequence shown here is derived from an EMBL/GenBank/DDBJ whole genome shotgun (WGS) entry which is preliminary data.</text>
</comment>
<name>A0A7K8R8M9_9PASS</name>
<evidence type="ECO:0000256" key="5">
    <source>
        <dbReference type="ARBA" id="ARBA00022859"/>
    </source>
</evidence>
<keyword evidence="3" id="KW-0812">Transmembrane</keyword>
<evidence type="ECO:0000256" key="4">
    <source>
        <dbReference type="ARBA" id="ARBA00022729"/>
    </source>
</evidence>
<dbReference type="Gene3D" id="3.30.500.10">
    <property type="entry name" value="MHC class I-like antigen recognition-like"/>
    <property type="match status" value="1"/>
</dbReference>
<dbReference type="InterPro" id="IPR011162">
    <property type="entry name" value="MHC_I/II-like_Ag-recog"/>
</dbReference>
<dbReference type="Proteomes" id="UP000567624">
    <property type="component" value="Unassembled WGS sequence"/>
</dbReference>
<evidence type="ECO:0000256" key="6">
    <source>
        <dbReference type="ARBA" id="ARBA00022989"/>
    </source>
</evidence>
<dbReference type="InterPro" id="IPR050208">
    <property type="entry name" value="MHC_class-I_related"/>
</dbReference>
<dbReference type="PANTHER" id="PTHR16675">
    <property type="entry name" value="MHC CLASS I-RELATED"/>
    <property type="match status" value="1"/>
</dbReference>
<dbReference type="FunFam" id="3.30.500.10:FF:000001">
    <property type="entry name" value="H-2 class I histocompatibility antigen, alpha chain"/>
    <property type="match status" value="1"/>
</dbReference>
<protein>
    <submittedName>
        <fullName evidence="12">1A04 protein</fullName>
    </submittedName>
</protein>
<evidence type="ECO:0000313" key="12">
    <source>
        <dbReference type="EMBL" id="NXF14233.1"/>
    </source>
</evidence>
<keyword evidence="2" id="KW-0490">MHC I</keyword>
<sequence length="181" mass="20277">VLHSLRYLHVGVSEPSPGVPQYMILGFVDGIPFVRYDSERGRVEPQVPWMAAGAEPGYWDAQTQRSKGNQHGWDTIPRVSMNPIPPSPPGLHTVQRVLGCDLLADGSVRGIYRDGYDGWDFISFDSASRSFVAADGAAQVTKRKWEDDGTVAEHWTGYLEHTCPEWLRKYVGYGQEALERK</sequence>
<evidence type="ECO:0000313" key="13">
    <source>
        <dbReference type="Proteomes" id="UP000567624"/>
    </source>
</evidence>
<evidence type="ECO:0000256" key="2">
    <source>
        <dbReference type="ARBA" id="ARBA00022451"/>
    </source>
</evidence>
<gene>
    <name evidence="12" type="primary">1a04</name>
    <name evidence="12" type="ORF">SMICAP_R02702</name>
</gene>
<dbReference type="GO" id="GO:0009897">
    <property type="term" value="C:external side of plasma membrane"/>
    <property type="evidence" value="ECO:0007669"/>
    <property type="project" value="TreeGrafter"/>
</dbReference>
<organism evidence="12 13">
    <name type="scientific">Smithornis capensis</name>
    <dbReference type="NCBI Taxonomy" id="363769"/>
    <lineage>
        <taxon>Eukaryota</taxon>
        <taxon>Metazoa</taxon>
        <taxon>Chordata</taxon>
        <taxon>Craniata</taxon>
        <taxon>Vertebrata</taxon>
        <taxon>Euteleostomi</taxon>
        <taxon>Archelosauria</taxon>
        <taxon>Archosauria</taxon>
        <taxon>Dinosauria</taxon>
        <taxon>Saurischia</taxon>
        <taxon>Theropoda</taxon>
        <taxon>Coelurosauria</taxon>
        <taxon>Aves</taxon>
        <taxon>Neognathae</taxon>
        <taxon>Neoaves</taxon>
        <taxon>Telluraves</taxon>
        <taxon>Australaves</taxon>
        <taxon>Passeriformes</taxon>
        <taxon>Eurylaimidae</taxon>
        <taxon>Smithornis</taxon>
    </lineage>
</organism>
<feature type="non-terminal residue" evidence="12">
    <location>
        <position position="181"/>
    </location>
</feature>
<dbReference type="InterPro" id="IPR037055">
    <property type="entry name" value="MHC_I-like_Ag-recog_sf"/>
</dbReference>
<keyword evidence="9" id="KW-0325">Glycoprotein</keyword>
<feature type="non-terminal residue" evidence="12">
    <location>
        <position position="1"/>
    </location>
</feature>
<dbReference type="GO" id="GO:0042612">
    <property type="term" value="C:MHC class I protein complex"/>
    <property type="evidence" value="ECO:0007669"/>
    <property type="project" value="UniProtKB-KW"/>
</dbReference>
<dbReference type="GO" id="GO:0006955">
    <property type="term" value="P:immune response"/>
    <property type="evidence" value="ECO:0007669"/>
    <property type="project" value="TreeGrafter"/>
</dbReference>
<evidence type="ECO:0000256" key="3">
    <source>
        <dbReference type="ARBA" id="ARBA00022692"/>
    </source>
</evidence>